<evidence type="ECO:0008006" key="3">
    <source>
        <dbReference type="Google" id="ProtNLM"/>
    </source>
</evidence>
<organism evidence="2">
    <name type="scientific">viral metagenome</name>
    <dbReference type="NCBI Taxonomy" id="1070528"/>
    <lineage>
        <taxon>unclassified sequences</taxon>
        <taxon>metagenomes</taxon>
        <taxon>organismal metagenomes</taxon>
    </lineage>
</organism>
<protein>
    <recommendedName>
        <fullName evidence="3">Thioredoxin domain-containing protein</fullName>
    </recommendedName>
</protein>
<evidence type="ECO:0000256" key="1">
    <source>
        <dbReference type="SAM" id="MobiDB-lite"/>
    </source>
</evidence>
<reference evidence="2" key="1">
    <citation type="journal article" date="2020" name="Nature">
        <title>Giant virus diversity and host interactions through global metagenomics.</title>
        <authorList>
            <person name="Schulz F."/>
            <person name="Roux S."/>
            <person name="Paez-Espino D."/>
            <person name="Jungbluth S."/>
            <person name="Walsh D.A."/>
            <person name="Denef V.J."/>
            <person name="McMahon K.D."/>
            <person name="Konstantinidis K.T."/>
            <person name="Eloe-Fadrosh E.A."/>
            <person name="Kyrpides N.C."/>
            <person name="Woyke T."/>
        </authorList>
    </citation>
    <scope>NUCLEOTIDE SEQUENCE</scope>
    <source>
        <strain evidence="2">GVMAG-M-3300025695-21</strain>
    </source>
</reference>
<feature type="region of interest" description="Disordered" evidence="1">
    <location>
        <begin position="181"/>
        <end position="208"/>
    </location>
</feature>
<dbReference type="AlphaFoldDB" id="A0A6C0J2S3"/>
<proteinExistence type="predicted"/>
<accession>A0A6C0J2S3</accession>
<name>A0A6C0J2S3_9ZZZZ</name>
<evidence type="ECO:0000313" key="2">
    <source>
        <dbReference type="EMBL" id="QHT99080.1"/>
    </source>
</evidence>
<dbReference type="EMBL" id="MN740301">
    <property type="protein sequence ID" value="QHT99080.1"/>
    <property type="molecule type" value="Genomic_DNA"/>
</dbReference>
<sequence>MILFYSKFCNHSKMLLEHIKRYDNDKIIKLVCIDDIRTTNSNISSKIPSVPALMMMPSKEIFFGKQAFDILLLPPRGILCKGTNSTKADKKILDTTSHSGMSEKNTISGENSNDNSGNEPFCFSLNVSSKYSDNFSLIEDENAINNDRSYKWNIISEENDDVQGSTINNKQNTINIDHNEIKADEPSAKKQGLPSIEELMLQRDKDIR</sequence>